<dbReference type="Proteomes" id="UP000253410">
    <property type="component" value="Unassembled WGS sequence"/>
</dbReference>
<organism evidence="1 2">
    <name type="scientific">Chitinophaga flava</name>
    <dbReference type="NCBI Taxonomy" id="2259036"/>
    <lineage>
        <taxon>Bacteria</taxon>
        <taxon>Pseudomonadati</taxon>
        <taxon>Bacteroidota</taxon>
        <taxon>Chitinophagia</taxon>
        <taxon>Chitinophagales</taxon>
        <taxon>Chitinophagaceae</taxon>
        <taxon>Chitinophaga</taxon>
    </lineage>
</organism>
<protein>
    <submittedName>
        <fullName evidence="1">Uncharacterized protein</fullName>
    </submittedName>
</protein>
<comment type="caution">
    <text evidence="1">The sequence shown here is derived from an EMBL/GenBank/DDBJ whole genome shotgun (WGS) entry which is preliminary data.</text>
</comment>
<proteinExistence type="predicted"/>
<gene>
    <name evidence="1" type="ORF">DF182_00820</name>
</gene>
<keyword evidence="2" id="KW-1185">Reference proteome</keyword>
<sequence length="359" mass="41267">MFTQIKQETMEQELIKLSQYIGAPAVTILVSTHRTFPDNKQDNIHLKNLITQVEKGLYEQYDKRTVWPVLDKIREIESTINHDYNLDTLAIFANADMAQVYRLPIPTTDRYVISDRFEIRPLLKAIQQSEHYYIISISKQKIRLLEAFNDKIELEIQNEDFPYINNYYTTDPMRLSQDIVIDNLLKEFFNTADKRFKKYYAANPLPVILLGKDRNLVFYEDNMDIKNIVIAKHHGSFDDTTDAEIAKVTFPLIQQYIAGKQEAALEKISQAQSARKLLVELNDIYTAAESGQADTLYMEKTYFPLGHIEDGTISMGNGDGSTDITLPVIDTVLIKGGNVIFLDENTLNEYQGIALVTRF</sequence>
<evidence type="ECO:0000313" key="2">
    <source>
        <dbReference type="Proteomes" id="UP000253410"/>
    </source>
</evidence>
<name>A0A365XYQ9_9BACT</name>
<reference evidence="1 2" key="1">
    <citation type="submission" date="2018-05" db="EMBL/GenBank/DDBJ databases">
        <title>Chitinophaga sp. K3CV102501T nov., isolated from isolated from a monsoon evergreen broad-leaved forest soil.</title>
        <authorList>
            <person name="Lv Y."/>
        </authorList>
    </citation>
    <scope>NUCLEOTIDE SEQUENCE [LARGE SCALE GENOMIC DNA]</scope>
    <source>
        <strain evidence="1 2">GDMCC 1.1325</strain>
    </source>
</reference>
<evidence type="ECO:0000313" key="1">
    <source>
        <dbReference type="EMBL" id="RBL91198.1"/>
    </source>
</evidence>
<accession>A0A365XYQ9</accession>
<dbReference type="InterPro" id="IPR041289">
    <property type="entry name" value="Bact_RF_family3"/>
</dbReference>
<dbReference type="AlphaFoldDB" id="A0A365XYQ9"/>
<dbReference type="Pfam" id="PF18845">
    <property type="entry name" value="baeRF_family3"/>
    <property type="match status" value="1"/>
</dbReference>
<dbReference type="EMBL" id="QFFJ01000001">
    <property type="protein sequence ID" value="RBL91198.1"/>
    <property type="molecule type" value="Genomic_DNA"/>
</dbReference>